<dbReference type="FunFam" id="1.10.3430.10:FF:000008">
    <property type="entry name" value="Ammonium transporter"/>
    <property type="match status" value="1"/>
</dbReference>
<comment type="caution">
    <text evidence="8">Lacks conserved residue(s) required for the propagation of feature annotation.</text>
</comment>
<dbReference type="GO" id="GO:0097272">
    <property type="term" value="P:ammonium homeostasis"/>
    <property type="evidence" value="ECO:0007669"/>
    <property type="project" value="TreeGrafter"/>
</dbReference>
<feature type="transmembrane region" description="Helical" evidence="8">
    <location>
        <begin position="400"/>
        <end position="424"/>
    </location>
</feature>
<reference evidence="11 12" key="1">
    <citation type="submission" date="2020-05" db="EMBL/GenBank/DDBJ databases">
        <title>Draft genome sequence of Desulfovibrio psychrotolerans JS1T.</title>
        <authorList>
            <person name="Ueno A."/>
            <person name="Tamazawa S."/>
            <person name="Tamamura S."/>
            <person name="Murakami T."/>
            <person name="Kiyama T."/>
            <person name="Inomata H."/>
            <person name="Amano Y."/>
            <person name="Miyakawa K."/>
            <person name="Tamaki H."/>
            <person name="Naganuma T."/>
            <person name="Kaneko K."/>
        </authorList>
    </citation>
    <scope>NUCLEOTIDE SEQUENCE [LARGE SCALE GENOMIC DNA]</scope>
    <source>
        <strain evidence="11 12">JS1</strain>
    </source>
</reference>
<dbReference type="PANTHER" id="PTHR11730:SF89">
    <property type="entry name" value="AMMONIUM TRANSPORTER SLL0108-RELATED"/>
    <property type="match status" value="1"/>
</dbReference>
<dbReference type="InterPro" id="IPR018047">
    <property type="entry name" value="Ammonium_transpt_CS"/>
</dbReference>
<keyword evidence="12" id="KW-1185">Reference proteome</keyword>
<dbReference type="PROSITE" id="PS01219">
    <property type="entry name" value="AMMONIUM_TRANSP"/>
    <property type="match status" value="1"/>
</dbReference>
<feature type="transmembrane region" description="Helical" evidence="8">
    <location>
        <begin position="274"/>
        <end position="298"/>
    </location>
</feature>
<dbReference type="GO" id="GO:0008519">
    <property type="term" value="F:ammonium channel activity"/>
    <property type="evidence" value="ECO:0007669"/>
    <property type="project" value="InterPro"/>
</dbReference>
<keyword evidence="3 8" id="KW-0813">Transport</keyword>
<evidence type="ECO:0000256" key="6">
    <source>
        <dbReference type="ARBA" id="ARBA00023136"/>
    </source>
</evidence>
<keyword evidence="5 8" id="KW-1133">Transmembrane helix</keyword>
<dbReference type="InterPro" id="IPR001905">
    <property type="entry name" value="Ammonium_transpt"/>
</dbReference>
<dbReference type="PANTHER" id="PTHR11730">
    <property type="entry name" value="AMMONIUM TRANSPORTER"/>
    <property type="match status" value="1"/>
</dbReference>
<evidence type="ECO:0000256" key="2">
    <source>
        <dbReference type="ARBA" id="ARBA00005887"/>
    </source>
</evidence>
<organism evidence="11 12">
    <name type="scientific">Desulfovibrio psychrotolerans</name>
    <dbReference type="NCBI Taxonomy" id="415242"/>
    <lineage>
        <taxon>Bacteria</taxon>
        <taxon>Pseudomonadati</taxon>
        <taxon>Thermodesulfobacteriota</taxon>
        <taxon>Desulfovibrionia</taxon>
        <taxon>Desulfovibrionales</taxon>
        <taxon>Desulfovibrionaceae</taxon>
        <taxon>Desulfovibrio</taxon>
    </lineage>
</organism>
<dbReference type="GO" id="GO:0005886">
    <property type="term" value="C:plasma membrane"/>
    <property type="evidence" value="ECO:0007669"/>
    <property type="project" value="UniProtKB-SubCell"/>
</dbReference>
<keyword evidence="4 8" id="KW-0812">Transmembrane</keyword>
<accession>A0A7J0BX50</accession>
<sequence>MFSTTLTSLRTLRKLLPAAGGAAALTLVLATSALAEDAPEMLTQQNANILWTLIAAILVMFMQAGFAMVECGFTRAKNAGNILMKNFVDFAAGSLIFFLIGFAFMFGTDAGGFIGLSGFGLSGVNATTDDGMWTLTFWFFQSVFAATAATIVSGGIAERTKFPAYILVSILVTGFIYPISGHWAWGGLNGNAGWLEGLGFADFAGSTVVHSVGGWVALAGAIILGPRTGKYAPDGTPKAIPGHNIPMAALGVLILWFGWFGFNAGSTTTADGTIGYIALNTSLAACAGTVAAMLTVWARFGKPEASMTMNGSLAGLVGITAGCYEVSPVGAIIIGLLSGVVVVLSIEFIDKKLKIDDPVGAVSVHGVCGVLGTVAVGLFASPDFGSISGLFYGGGFGQTMTQIIGAGAVFVWAFGMGYVAFSAVKLIMGLRVSREEEMKGLDICEHGSESYNGFQIYTVE</sequence>
<dbReference type="SUPFAM" id="SSF111352">
    <property type="entry name" value="Ammonium transporter"/>
    <property type="match status" value="1"/>
</dbReference>
<feature type="domain" description="Ammonium transporter AmtB-like" evidence="10">
    <location>
        <begin position="50"/>
        <end position="451"/>
    </location>
</feature>
<dbReference type="NCBIfam" id="TIGR00836">
    <property type="entry name" value="amt"/>
    <property type="match status" value="1"/>
</dbReference>
<gene>
    <name evidence="11" type="ORF">DSM19430T_24390</name>
</gene>
<feature type="transmembrane region" description="Helical" evidence="8">
    <location>
        <begin position="135"/>
        <end position="157"/>
    </location>
</feature>
<evidence type="ECO:0000256" key="3">
    <source>
        <dbReference type="ARBA" id="ARBA00022448"/>
    </source>
</evidence>
<evidence type="ECO:0000313" key="12">
    <source>
        <dbReference type="Proteomes" id="UP000503820"/>
    </source>
</evidence>
<feature type="transmembrane region" description="Helical" evidence="8">
    <location>
        <begin position="51"/>
        <end position="69"/>
    </location>
</feature>
<evidence type="ECO:0000256" key="8">
    <source>
        <dbReference type="RuleBase" id="RU362002"/>
    </source>
</evidence>
<name>A0A7J0BX50_9BACT</name>
<comment type="similarity">
    <text evidence="2 8">Belongs to the ammonia transporter channel (TC 1.A.11.2) family.</text>
</comment>
<feature type="transmembrane region" description="Helical" evidence="8">
    <location>
        <begin position="330"/>
        <end position="349"/>
    </location>
</feature>
<dbReference type="Pfam" id="PF00909">
    <property type="entry name" value="Ammonium_transp"/>
    <property type="match status" value="1"/>
</dbReference>
<feature type="signal peptide" evidence="9">
    <location>
        <begin position="1"/>
        <end position="35"/>
    </location>
</feature>
<evidence type="ECO:0000256" key="5">
    <source>
        <dbReference type="ARBA" id="ARBA00022989"/>
    </source>
</evidence>
<evidence type="ECO:0000256" key="4">
    <source>
        <dbReference type="ARBA" id="ARBA00022692"/>
    </source>
</evidence>
<dbReference type="Proteomes" id="UP000503820">
    <property type="component" value="Unassembled WGS sequence"/>
</dbReference>
<evidence type="ECO:0000256" key="7">
    <source>
        <dbReference type="ARBA" id="ARBA00023177"/>
    </source>
</evidence>
<feature type="transmembrane region" description="Helical" evidence="8">
    <location>
        <begin position="164"/>
        <end position="183"/>
    </location>
</feature>
<evidence type="ECO:0000256" key="1">
    <source>
        <dbReference type="ARBA" id="ARBA00004141"/>
    </source>
</evidence>
<feature type="chain" id="PRO_5029611049" description="Ammonium transporter" evidence="9">
    <location>
        <begin position="36"/>
        <end position="460"/>
    </location>
</feature>
<proteinExistence type="inferred from homology"/>
<dbReference type="InterPro" id="IPR029020">
    <property type="entry name" value="Ammonium/urea_transptr"/>
</dbReference>
<evidence type="ECO:0000259" key="10">
    <source>
        <dbReference type="Pfam" id="PF00909"/>
    </source>
</evidence>
<dbReference type="InterPro" id="IPR024041">
    <property type="entry name" value="NH4_transpt_AmtB-like_dom"/>
</dbReference>
<dbReference type="RefSeq" id="WP_174410395.1">
    <property type="nucleotide sequence ID" value="NZ_BLVP01000010.1"/>
</dbReference>
<keyword evidence="6 8" id="KW-0472">Membrane</keyword>
<comment type="subcellular location">
    <subcellularLocation>
        <location evidence="8">Cell membrane</location>
        <topology evidence="8">Multi-pass membrane protein</topology>
    </subcellularLocation>
    <subcellularLocation>
        <location evidence="1">Membrane</location>
        <topology evidence="1">Multi-pass membrane protein</topology>
    </subcellularLocation>
</comment>
<dbReference type="AlphaFoldDB" id="A0A7J0BX50"/>
<keyword evidence="9" id="KW-0732">Signal</keyword>
<feature type="transmembrane region" description="Helical" evidence="8">
    <location>
        <begin position="245"/>
        <end position="262"/>
    </location>
</feature>
<feature type="transmembrane region" description="Helical" evidence="8">
    <location>
        <begin position="90"/>
        <end position="115"/>
    </location>
</feature>
<dbReference type="Gene3D" id="1.10.3430.10">
    <property type="entry name" value="Ammonium transporter AmtB like domains"/>
    <property type="match status" value="1"/>
</dbReference>
<comment type="caution">
    <text evidence="11">The sequence shown here is derived from an EMBL/GenBank/DDBJ whole genome shotgun (WGS) entry which is preliminary data.</text>
</comment>
<evidence type="ECO:0000256" key="9">
    <source>
        <dbReference type="SAM" id="SignalP"/>
    </source>
</evidence>
<protein>
    <recommendedName>
        <fullName evidence="8">Ammonium transporter</fullName>
    </recommendedName>
</protein>
<keyword evidence="7 8" id="KW-0924">Ammonia transport</keyword>
<feature type="transmembrane region" description="Helical" evidence="8">
    <location>
        <begin position="361"/>
        <end position="380"/>
    </location>
</feature>
<dbReference type="EMBL" id="BLVP01000010">
    <property type="protein sequence ID" value="GFM37755.1"/>
    <property type="molecule type" value="Genomic_DNA"/>
</dbReference>
<evidence type="ECO:0000313" key="11">
    <source>
        <dbReference type="EMBL" id="GFM37755.1"/>
    </source>
</evidence>